<name>A0A1S3DL04_DIACI</name>
<feature type="compositionally biased region" description="Basic and acidic residues" evidence="1">
    <location>
        <begin position="112"/>
        <end position="122"/>
    </location>
</feature>
<evidence type="ECO:0000313" key="3">
    <source>
        <dbReference type="RefSeq" id="XP_008484006.1"/>
    </source>
</evidence>
<evidence type="ECO:0000256" key="1">
    <source>
        <dbReference type="SAM" id="MobiDB-lite"/>
    </source>
</evidence>
<dbReference type="STRING" id="121845.A0A1S3DL04"/>
<feature type="compositionally biased region" description="Basic and acidic residues" evidence="1">
    <location>
        <begin position="204"/>
        <end position="214"/>
    </location>
</feature>
<feature type="region of interest" description="Disordered" evidence="1">
    <location>
        <begin position="275"/>
        <end position="299"/>
    </location>
</feature>
<feature type="region of interest" description="Disordered" evidence="1">
    <location>
        <begin position="177"/>
        <end position="217"/>
    </location>
</feature>
<reference evidence="3" key="1">
    <citation type="submission" date="2025-08" db="UniProtKB">
        <authorList>
            <consortium name="RefSeq"/>
        </authorList>
    </citation>
    <scope>IDENTIFICATION</scope>
</reference>
<dbReference type="RefSeq" id="XP_008484006.1">
    <property type="nucleotide sequence ID" value="XM_008485784.2"/>
</dbReference>
<gene>
    <name evidence="3" type="primary">LOC103520686</name>
</gene>
<sequence>MIQLGRASVRICLIQGGCAKIPLPWFNHLYTLLAELDCAPARQDEIVVQDIILPFGERESKLWSIPDGVSPEIRDFIRKHFQTVESDILGEEEEGSLSMSSCVDMSRICHGKQPDTSEEAKDKSKRTKRKKVPGQPEPYVRDSYGQVSADGLQVWDDQCNLQDHFTLDVCSENAPSENLHVEENQENEVEDVVTPTEENAVSPEEQKAEAKPETPKQSFELGSVQSLVALPKMEAEIDHEVPSLRSGPCEADVCQYSDVDRVPSELLHYGSLQDVREGEAGGEGVEESQGESDLSRTDDQSRITLKTIGEILLRYHVPGIGPKIPQWQIEQVLSFMLVMAQKQDGYVMPRNIQHRNCPPLDKLEESISSDKADDSNYNSLNSGDVRF</sequence>
<dbReference type="Proteomes" id="UP000079169">
    <property type="component" value="Unplaced"/>
</dbReference>
<feature type="compositionally biased region" description="Basic and acidic residues" evidence="1">
    <location>
        <begin position="361"/>
        <end position="374"/>
    </location>
</feature>
<feature type="region of interest" description="Disordered" evidence="1">
    <location>
        <begin position="355"/>
        <end position="387"/>
    </location>
</feature>
<protein>
    <submittedName>
        <fullName evidence="3">Uncharacterized protein LOC103520686</fullName>
    </submittedName>
</protein>
<dbReference type="GeneID" id="103520686"/>
<accession>A0A1S3DL04</accession>
<proteinExistence type="predicted"/>
<feature type="region of interest" description="Disordered" evidence="1">
    <location>
        <begin position="108"/>
        <end position="143"/>
    </location>
</feature>
<dbReference type="AlphaFoldDB" id="A0A1S3DL04"/>
<keyword evidence="2" id="KW-1185">Reference proteome</keyword>
<dbReference type="KEGG" id="dci:103520686"/>
<organism evidence="2 3">
    <name type="scientific">Diaphorina citri</name>
    <name type="common">Asian citrus psyllid</name>
    <dbReference type="NCBI Taxonomy" id="121845"/>
    <lineage>
        <taxon>Eukaryota</taxon>
        <taxon>Metazoa</taxon>
        <taxon>Ecdysozoa</taxon>
        <taxon>Arthropoda</taxon>
        <taxon>Hexapoda</taxon>
        <taxon>Insecta</taxon>
        <taxon>Pterygota</taxon>
        <taxon>Neoptera</taxon>
        <taxon>Paraneoptera</taxon>
        <taxon>Hemiptera</taxon>
        <taxon>Sternorrhyncha</taxon>
        <taxon>Psylloidea</taxon>
        <taxon>Psyllidae</taxon>
        <taxon>Diaphorininae</taxon>
        <taxon>Diaphorina</taxon>
    </lineage>
</organism>
<evidence type="ECO:0000313" key="2">
    <source>
        <dbReference type="Proteomes" id="UP000079169"/>
    </source>
</evidence>
<dbReference type="PaxDb" id="121845-A0A1S3DL04"/>
<feature type="compositionally biased region" description="Polar residues" evidence="1">
    <location>
        <begin position="375"/>
        <end position="387"/>
    </location>
</feature>
<feature type="compositionally biased region" description="Basic residues" evidence="1">
    <location>
        <begin position="123"/>
        <end position="132"/>
    </location>
</feature>